<reference evidence="1" key="1">
    <citation type="submission" date="2021-02" db="EMBL/GenBank/DDBJ databases">
        <authorList>
            <person name="Dougan E. K."/>
            <person name="Rhodes N."/>
            <person name="Thang M."/>
            <person name="Chan C."/>
        </authorList>
    </citation>
    <scope>NUCLEOTIDE SEQUENCE</scope>
</reference>
<proteinExistence type="predicted"/>
<protein>
    <submittedName>
        <fullName evidence="1">Uncharacterized protein</fullName>
    </submittedName>
</protein>
<dbReference type="OrthoDB" id="448155at2759"/>
<name>A0A812VKZ6_SYMPI</name>
<organism evidence="1 2">
    <name type="scientific">Symbiodinium pilosum</name>
    <name type="common">Dinoflagellate</name>
    <dbReference type="NCBI Taxonomy" id="2952"/>
    <lineage>
        <taxon>Eukaryota</taxon>
        <taxon>Sar</taxon>
        <taxon>Alveolata</taxon>
        <taxon>Dinophyceae</taxon>
        <taxon>Suessiales</taxon>
        <taxon>Symbiodiniaceae</taxon>
        <taxon>Symbiodinium</taxon>
    </lineage>
</organism>
<comment type="caution">
    <text evidence="1">The sequence shown here is derived from an EMBL/GenBank/DDBJ whole genome shotgun (WGS) entry which is preliminary data.</text>
</comment>
<evidence type="ECO:0000313" key="2">
    <source>
        <dbReference type="Proteomes" id="UP000649617"/>
    </source>
</evidence>
<accession>A0A812VKZ6</accession>
<keyword evidence="2" id="KW-1185">Reference proteome</keyword>
<dbReference type="EMBL" id="CAJNIZ010042637">
    <property type="protein sequence ID" value="CAE7630386.1"/>
    <property type="molecule type" value="Genomic_DNA"/>
</dbReference>
<sequence>MRINKALTSAAKSRKADSVGKVLRVSAMNLHLMNGVNLATAIHRLARACEGSKPSIEQVTSDSVFQLMLEMAECKAQQEFQLQDTSMPANCCTIITWSCAVLRIFVPSLLGVLARVASRSLTDCQPFEVTNMLWGFAELSKREPATAAGLEAHIQELVDAAAYVMMPRGPASWKVQVLISAFVSLTSLPCAGQTTARLLLLSIAEELAERGAELETANSQPVFAACYALRWSHPKVFEDILATVAPKNSAFISQVFLAGDASAGKGRRVQVMQMHRQPAMAASRFLPNSFSL</sequence>
<gene>
    <name evidence="1" type="ORF">SPIL2461_LOCUS16532</name>
</gene>
<evidence type="ECO:0000313" key="1">
    <source>
        <dbReference type="EMBL" id="CAE7630386.1"/>
    </source>
</evidence>
<dbReference type="Proteomes" id="UP000649617">
    <property type="component" value="Unassembled WGS sequence"/>
</dbReference>
<dbReference type="AlphaFoldDB" id="A0A812VKZ6"/>